<gene>
    <name evidence="1" type="ORF">COV59_02425</name>
</gene>
<protein>
    <submittedName>
        <fullName evidence="1">Uncharacterized protein</fullName>
    </submittedName>
</protein>
<evidence type="ECO:0000313" key="2">
    <source>
        <dbReference type="Proteomes" id="UP000229600"/>
    </source>
</evidence>
<accession>A0A2H0N544</accession>
<name>A0A2H0N544_9BACT</name>
<proteinExistence type="predicted"/>
<evidence type="ECO:0000313" key="1">
    <source>
        <dbReference type="EMBL" id="PIR04017.1"/>
    </source>
</evidence>
<dbReference type="AlphaFoldDB" id="A0A2H0N544"/>
<organism evidence="1 2">
    <name type="scientific">Candidatus Magasanikbacteria bacterium CG11_big_fil_rev_8_21_14_0_20_39_34</name>
    <dbReference type="NCBI Taxonomy" id="1974653"/>
    <lineage>
        <taxon>Bacteria</taxon>
        <taxon>Candidatus Magasanikiibacteriota</taxon>
    </lineage>
</organism>
<dbReference type="EMBL" id="PCWN01000007">
    <property type="protein sequence ID" value="PIR04017.1"/>
    <property type="molecule type" value="Genomic_DNA"/>
</dbReference>
<sequence>MLAIFVFGFREKQQRLFFPGPSGGPCIRAVGTQENGGMMRIKPWSERSALTRLLVIEGEVNSVEELATRLAAEGLLEWASNNSLRAVVSEIVGEGGYKEAARCRQIQGGVNLGEESIEMFRACAERLIRIGGDENLPTITRALALHNAASCLAAWNGVDLDRQESLNERSVELLEQVPEANRGDDWWEAYRKPVVGLFEAGVKAWDPFMYFQIIRRMIENGSKDSAGRLEYFIRRMASDLGAMAGVVLDEELGAHNQRDRLLALMGHLQALVAA</sequence>
<dbReference type="Proteomes" id="UP000229600">
    <property type="component" value="Unassembled WGS sequence"/>
</dbReference>
<comment type="caution">
    <text evidence="1">The sequence shown here is derived from an EMBL/GenBank/DDBJ whole genome shotgun (WGS) entry which is preliminary data.</text>
</comment>
<reference evidence="1 2" key="1">
    <citation type="submission" date="2017-09" db="EMBL/GenBank/DDBJ databases">
        <title>Depth-based differentiation of microbial function through sediment-hosted aquifers and enrichment of novel symbionts in the deep terrestrial subsurface.</title>
        <authorList>
            <person name="Probst A.J."/>
            <person name="Ladd B."/>
            <person name="Jarett J.K."/>
            <person name="Geller-Mcgrath D.E."/>
            <person name="Sieber C.M."/>
            <person name="Emerson J.B."/>
            <person name="Anantharaman K."/>
            <person name="Thomas B.C."/>
            <person name="Malmstrom R."/>
            <person name="Stieglmeier M."/>
            <person name="Klingl A."/>
            <person name="Woyke T."/>
            <person name="Ryan C.M."/>
            <person name="Banfield J.F."/>
        </authorList>
    </citation>
    <scope>NUCLEOTIDE SEQUENCE [LARGE SCALE GENOMIC DNA]</scope>
    <source>
        <strain evidence="1">CG11_big_fil_rev_8_21_14_0_20_39_34</strain>
    </source>
</reference>